<organism evidence="2 3">
    <name type="scientific">Breznakia blatticola</name>
    <dbReference type="NCBI Taxonomy" id="1754012"/>
    <lineage>
        <taxon>Bacteria</taxon>
        <taxon>Bacillati</taxon>
        <taxon>Bacillota</taxon>
        <taxon>Erysipelotrichia</taxon>
        <taxon>Erysipelotrichales</taxon>
        <taxon>Erysipelotrichaceae</taxon>
        <taxon>Breznakia</taxon>
    </lineage>
</organism>
<comment type="caution">
    <text evidence="2">The sequence shown here is derived from an EMBL/GenBank/DDBJ whole genome shotgun (WGS) entry which is preliminary data.</text>
</comment>
<feature type="transmembrane region" description="Helical" evidence="1">
    <location>
        <begin position="277"/>
        <end position="294"/>
    </location>
</feature>
<reference evidence="2 3" key="1">
    <citation type="submission" date="2019-03" db="EMBL/GenBank/DDBJ databases">
        <title>Genomic Encyclopedia of Type Strains, Phase IV (KMG-IV): sequencing the most valuable type-strain genomes for metagenomic binning, comparative biology and taxonomic classification.</title>
        <authorList>
            <person name="Goeker M."/>
        </authorList>
    </citation>
    <scope>NUCLEOTIDE SEQUENCE [LARGE SCALE GENOMIC DNA]</scope>
    <source>
        <strain evidence="2 3">DSM 28867</strain>
    </source>
</reference>
<gene>
    <name evidence="2" type="ORF">EDD63_10478</name>
</gene>
<accession>A0A4R8A5B0</accession>
<keyword evidence="1" id="KW-0472">Membrane</keyword>
<dbReference type="EMBL" id="SODD01000004">
    <property type="protein sequence ID" value="TDW25549.1"/>
    <property type="molecule type" value="Genomic_DNA"/>
</dbReference>
<protein>
    <recommendedName>
        <fullName evidence="4">DUF3592 domain-containing protein</fullName>
    </recommendedName>
</protein>
<keyword evidence="3" id="KW-1185">Reference proteome</keyword>
<dbReference type="RefSeq" id="WP_134168101.1">
    <property type="nucleotide sequence ID" value="NZ_SODD01000004.1"/>
</dbReference>
<proteinExistence type="predicted"/>
<feature type="transmembrane region" description="Helical" evidence="1">
    <location>
        <begin position="27"/>
        <end position="44"/>
    </location>
</feature>
<feature type="transmembrane region" description="Helical" evidence="1">
    <location>
        <begin position="136"/>
        <end position="155"/>
    </location>
</feature>
<dbReference type="AlphaFoldDB" id="A0A4R8A5B0"/>
<feature type="transmembrane region" description="Helical" evidence="1">
    <location>
        <begin position="167"/>
        <end position="188"/>
    </location>
</feature>
<evidence type="ECO:0000256" key="1">
    <source>
        <dbReference type="SAM" id="Phobius"/>
    </source>
</evidence>
<keyword evidence="1" id="KW-1133">Transmembrane helix</keyword>
<dbReference type="OrthoDB" id="9980219at2"/>
<evidence type="ECO:0000313" key="3">
    <source>
        <dbReference type="Proteomes" id="UP000294743"/>
    </source>
</evidence>
<keyword evidence="1" id="KW-0812">Transmembrane</keyword>
<evidence type="ECO:0008006" key="4">
    <source>
        <dbReference type="Google" id="ProtNLM"/>
    </source>
</evidence>
<dbReference type="Proteomes" id="UP000294743">
    <property type="component" value="Unassembled WGS sequence"/>
</dbReference>
<name>A0A4R8A5B0_9FIRM</name>
<evidence type="ECO:0000313" key="2">
    <source>
        <dbReference type="EMBL" id="TDW25549.1"/>
    </source>
</evidence>
<sequence>MSLILSIITAIVFLILSLIIEHTVATIVVTTVFAILMMILYVSVTKDHKKRLANDPVYQAIVTSLKIEQTTGSPKYIYSIRIDFNGQYIGDIQETYTREVFAIDDTFDVYIEKDKQDTITRMYRVEDTKDLAKQAWSFYILVALLIIASVVSLTSDTSELEIFGQGFRNVIFALLSLVIAITSFSMYFDVKQNRLVSVQAKITKLTEVTRIRSDDHSSYEVTFVHPLYSIEVDGKHYEYMGLSQAKSDDVIGVYKTIYYNPDTMHFFDEDSTNPTKNLVIGICAIACMLFCLFIL</sequence>